<keyword evidence="1" id="KW-0963">Cytoplasm</keyword>
<organism evidence="4">
    <name type="scientific">marine metagenome</name>
    <dbReference type="NCBI Taxonomy" id="408172"/>
    <lineage>
        <taxon>unclassified sequences</taxon>
        <taxon>metagenomes</taxon>
        <taxon>ecological metagenomes</taxon>
    </lineage>
</organism>
<dbReference type="GO" id="GO:0004792">
    <property type="term" value="F:thiosulfate-cyanide sulfurtransferase activity"/>
    <property type="evidence" value="ECO:0007669"/>
    <property type="project" value="InterPro"/>
</dbReference>
<dbReference type="PANTHER" id="PTHR43031">
    <property type="entry name" value="FAD-DEPENDENT OXIDOREDUCTASE"/>
    <property type="match status" value="1"/>
</dbReference>
<dbReference type="InterPro" id="IPR036873">
    <property type="entry name" value="Rhodanese-like_dom_sf"/>
</dbReference>
<evidence type="ECO:0000259" key="3">
    <source>
        <dbReference type="PROSITE" id="PS50206"/>
    </source>
</evidence>
<dbReference type="GO" id="GO:0005737">
    <property type="term" value="C:cytoplasm"/>
    <property type="evidence" value="ECO:0007669"/>
    <property type="project" value="InterPro"/>
</dbReference>
<evidence type="ECO:0000256" key="1">
    <source>
        <dbReference type="ARBA" id="ARBA00022490"/>
    </source>
</evidence>
<accession>A0A382F2I1</accession>
<evidence type="ECO:0000313" key="4">
    <source>
        <dbReference type="EMBL" id="SVB56574.1"/>
    </source>
</evidence>
<evidence type="ECO:0000256" key="2">
    <source>
        <dbReference type="ARBA" id="ARBA00022679"/>
    </source>
</evidence>
<dbReference type="InterPro" id="IPR001763">
    <property type="entry name" value="Rhodanese-like_dom"/>
</dbReference>
<dbReference type="Pfam" id="PF00581">
    <property type="entry name" value="Rhodanese"/>
    <property type="match status" value="1"/>
</dbReference>
<dbReference type="CDD" id="cd01444">
    <property type="entry name" value="GlpE_ST"/>
    <property type="match status" value="1"/>
</dbReference>
<dbReference type="Gene3D" id="3.40.250.10">
    <property type="entry name" value="Rhodanese-like domain"/>
    <property type="match status" value="1"/>
</dbReference>
<name>A0A382F2I1_9ZZZZ</name>
<dbReference type="SMART" id="SM00450">
    <property type="entry name" value="RHOD"/>
    <property type="match status" value="1"/>
</dbReference>
<gene>
    <name evidence="4" type="ORF">METZ01_LOCUS209428</name>
</gene>
<dbReference type="SUPFAM" id="SSF52821">
    <property type="entry name" value="Rhodanese/Cell cycle control phosphatase"/>
    <property type="match status" value="1"/>
</dbReference>
<dbReference type="PROSITE" id="PS50206">
    <property type="entry name" value="RHODANESE_3"/>
    <property type="match status" value="1"/>
</dbReference>
<dbReference type="EMBL" id="UINC01047374">
    <property type="protein sequence ID" value="SVB56574.1"/>
    <property type="molecule type" value="Genomic_DNA"/>
</dbReference>
<proteinExistence type="predicted"/>
<dbReference type="AlphaFoldDB" id="A0A382F2I1"/>
<dbReference type="NCBIfam" id="NF001195">
    <property type="entry name" value="PRK00162.1"/>
    <property type="match status" value="1"/>
</dbReference>
<dbReference type="InterPro" id="IPR050229">
    <property type="entry name" value="GlpE_sulfurtransferase"/>
</dbReference>
<reference evidence="4" key="1">
    <citation type="submission" date="2018-05" db="EMBL/GenBank/DDBJ databases">
        <authorList>
            <person name="Lanie J.A."/>
            <person name="Ng W.-L."/>
            <person name="Kazmierczak K.M."/>
            <person name="Andrzejewski T.M."/>
            <person name="Davidsen T.M."/>
            <person name="Wayne K.J."/>
            <person name="Tettelin H."/>
            <person name="Glass J.I."/>
            <person name="Rusch D."/>
            <person name="Podicherti R."/>
            <person name="Tsui H.-C.T."/>
            <person name="Winkler M.E."/>
        </authorList>
    </citation>
    <scope>NUCLEOTIDE SEQUENCE</scope>
</reference>
<feature type="domain" description="Rhodanese" evidence="3">
    <location>
        <begin position="15"/>
        <end position="103"/>
    </location>
</feature>
<keyword evidence="2" id="KW-0808">Transferase</keyword>
<dbReference type="InterPro" id="IPR023695">
    <property type="entry name" value="Thiosulf_sulfurTrfase"/>
</dbReference>
<dbReference type="PANTHER" id="PTHR43031:SF6">
    <property type="entry name" value="THIOSULFATE SULFURTRANSFERASE GLPE"/>
    <property type="match status" value="1"/>
</dbReference>
<sequence>MYQELEPAEADRAVQAGSATVIDIRDPASYQTARIVDALHLNDTNIGKFLEEADKTRPLIIYCYHGISSASAAAFFVEQGFESVSHVTGGFEAWQQQGLPTQSD</sequence>
<protein>
    <recommendedName>
        <fullName evidence="3">Rhodanese domain-containing protein</fullName>
    </recommendedName>
</protein>